<dbReference type="EMBL" id="GL629765">
    <property type="protein sequence ID" value="EFX03692.1"/>
    <property type="molecule type" value="Genomic_DNA"/>
</dbReference>
<evidence type="ECO:0000256" key="1">
    <source>
        <dbReference type="SAM" id="MobiDB-lite"/>
    </source>
</evidence>
<dbReference type="eggNOG" id="KOG0252">
    <property type="taxonomic scope" value="Eukaryota"/>
</dbReference>
<organism evidence="4">
    <name type="scientific">Grosmannia clavigera (strain kw1407 / UAMH 11150)</name>
    <name type="common">Blue stain fungus</name>
    <name type="synonym">Graphiocladiella clavigera</name>
    <dbReference type="NCBI Taxonomy" id="655863"/>
    <lineage>
        <taxon>Eukaryota</taxon>
        <taxon>Fungi</taxon>
        <taxon>Dikarya</taxon>
        <taxon>Ascomycota</taxon>
        <taxon>Pezizomycotina</taxon>
        <taxon>Sordariomycetes</taxon>
        <taxon>Sordariomycetidae</taxon>
        <taxon>Ophiostomatales</taxon>
        <taxon>Ophiostomataceae</taxon>
        <taxon>Leptographium</taxon>
    </lineage>
</organism>
<keyword evidence="2" id="KW-1133">Transmembrane helix</keyword>
<feature type="transmembrane region" description="Helical" evidence="2">
    <location>
        <begin position="28"/>
        <end position="44"/>
    </location>
</feature>
<keyword evidence="4" id="KW-1185">Reference proteome</keyword>
<gene>
    <name evidence="3" type="ORF">CMQ_620</name>
</gene>
<accession>F0XC82</accession>
<name>F0XC82_GROCL</name>
<sequence length="144" mass="16210">MGGRRRPARVADRCHRTLQHHICRPHPAAGKIGSILAVLIVYGVDVEYDSATKQGLLFLLFSSFMSFGALYSWAYLPDVQRRNVVPNHSTGEAARGHLENKNLEDLGEGRAKAKQEGEIITIRGKWSESRRWYDQRRLHSTGAA</sequence>
<dbReference type="STRING" id="655863.F0XC82"/>
<feature type="region of interest" description="Disordered" evidence="1">
    <location>
        <begin position="88"/>
        <end position="108"/>
    </location>
</feature>
<dbReference type="InParanoid" id="F0XC82"/>
<proteinExistence type="predicted"/>
<dbReference type="Proteomes" id="UP000007796">
    <property type="component" value="Unassembled WGS sequence"/>
</dbReference>
<evidence type="ECO:0000256" key="2">
    <source>
        <dbReference type="SAM" id="Phobius"/>
    </source>
</evidence>
<dbReference type="RefSeq" id="XP_014173174.1">
    <property type="nucleotide sequence ID" value="XM_014317699.1"/>
</dbReference>
<feature type="compositionally biased region" description="Basic and acidic residues" evidence="1">
    <location>
        <begin position="94"/>
        <end position="108"/>
    </location>
</feature>
<keyword evidence="2" id="KW-0472">Membrane</keyword>
<protein>
    <submittedName>
        <fullName evidence="3">Uncharacterized protein</fullName>
    </submittedName>
</protein>
<dbReference type="AlphaFoldDB" id="F0XC82"/>
<dbReference type="HOGENOM" id="CLU_1796668_0_0_1"/>
<dbReference type="OrthoDB" id="433512at2759"/>
<feature type="transmembrane region" description="Helical" evidence="2">
    <location>
        <begin position="56"/>
        <end position="76"/>
    </location>
</feature>
<reference evidence="3 4" key="1">
    <citation type="journal article" date="2011" name="Proc. Natl. Acad. Sci. U.S.A.">
        <title>Genome and transcriptome analyses of the mountain pine beetle-fungal symbiont Grosmannia clavigera, a lodgepole pine pathogen.</title>
        <authorList>
            <person name="DiGuistini S."/>
            <person name="Wang Y."/>
            <person name="Liao N.Y."/>
            <person name="Taylor G."/>
            <person name="Tanguay P."/>
            <person name="Feau N."/>
            <person name="Henrissat B."/>
            <person name="Chan S.K."/>
            <person name="Hesse-Orce U."/>
            <person name="Alamouti S.M."/>
            <person name="Tsui C.K.M."/>
            <person name="Docking R.T."/>
            <person name="Levasseur A."/>
            <person name="Haridas S."/>
            <person name="Robertson G."/>
            <person name="Birol I."/>
            <person name="Holt R.A."/>
            <person name="Marra M.A."/>
            <person name="Hamelin R.C."/>
            <person name="Hirst M."/>
            <person name="Jones S.J.M."/>
            <person name="Bohlmann J."/>
            <person name="Breuil C."/>
        </authorList>
    </citation>
    <scope>NUCLEOTIDE SEQUENCE [LARGE SCALE GENOMIC DNA]</scope>
    <source>
        <strain evidence="4">kw1407 / UAMH 11150</strain>
    </source>
</reference>
<evidence type="ECO:0000313" key="4">
    <source>
        <dbReference type="Proteomes" id="UP000007796"/>
    </source>
</evidence>
<evidence type="ECO:0000313" key="3">
    <source>
        <dbReference type="EMBL" id="EFX03692.1"/>
    </source>
</evidence>
<keyword evidence="2" id="KW-0812">Transmembrane</keyword>
<dbReference type="GeneID" id="25979607"/>